<dbReference type="PROSITE" id="PS51257">
    <property type="entry name" value="PROKAR_LIPOPROTEIN"/>
    <property type="match status" value="1"/>
</dbReference>
<dbReference type="Proteomes" id="UP001432128">
    <property type="component" value="Chromosome"/>
</dbReference>
<feature type="signal peptide" evidence="2">
    <location>
        <begin position="1"/>
        <end position="20"/>
    </location>
</feature>
<dbReference type="KEGG" id="whr:OG579_06950"/>
<dbReference type="Pfam" id="PF14016">
    <property type="entry name" value="DUF4232"/>
    <property type="match status" value="1"/>
</dbReference>
<feature type="chain" id="PRO_5043794367" evidence="2">
    <location>
        <begin position="21"/>
        <end position="209"/>
    </location>
</feature>
<organism evidence="4 5">
    <name type="scientific">Williamsia herbipolensis</name>
    <dbReference type="NCBI Taxonomy" id="1603258"/>
    <lineage>
        <taxon>Bacteria</taxon>
        <taxon>Bacillati</taxon>
        <taxon>Actinomycetota</taxon>
        <taxon>Actinomycetes</taxon>
        <taxon>Mycobacteriales</taxon>
        <taxon>Nocardiaceae</taxon>
        <taxon>Williamsia</taxon>
    </lineage>
</organism>
<evidence type="ECO:0000313" key="5">
    <source>
        <dbReference type="Proteomes" id="UP001432128"/>
    </source>
</evidence>
<dbReference type="RefSeq" id="WP_328858562.1">
    <property type="nucleotide sequence ID" value="NZ_CP108021.1"/>
</dbReference>
<protein>
    <submittedName>
        <fullName evidence="4">DUF4232 domain-containing protein</fullName>
    </submittedName>
</protein>
<dbReference type="EMBL" id="CP108021">
    <property type="protein sequence ID" value="WUM21516.1"/>
    <property type="molecule type" value="Genomic_DNA"/>
</dbReference>
<gene>
    <name evidence="4" type="ORF">OG579_06950</name>
</gene>
<evidence type="ECO:0000256" key="2">
    <source>
        <dbReference type="SAM" id="SignalP"/>
    </source>
</evidence>
<dbReference type="InterPro" id="IPR025326">
    <property type="entry name" value="DUF4232"/>
</dbReference>
<keyword evidence="5" id="KW-1185">Reference proteome</keyword>
<feature type="compositionally biased region" description="Gly residues" evidence="1">
    <location>
        <begin position="53"/>
        <end position="70"/>
    </location>
</feature>
<feature type="domain" description="DUF4232" evidence="3">
    <location>
        <begin position="74"/>
        <end position="207"/>
    </location>
</feature>
<keyword evidence="2" id="KW-0732">Signal</keyword>
<proteinExistence type="predicted"/>
<accession>A0AAU4K624</accession>
<reference evidence="4 5" key="1">
    <citation type="submission" date="2022-10" db="EMBL/GenBank/DDBJ databases">
        <title>The complete genomes of actinobacterial strains from the NBC collection.</title>
        <authorList>
            <person name="Joergensen T.S."/>
            <person name="Alvarez Arevalo M."/>
            <person name="Sterndorff E.B."/>
            <person name="Faurdal D."/>
            <person name="Vuksanovic O."/>
            <person name="Mourched A.-S."/>
            <person name="Charusanti P."/>
            <person name="Shaw S."/>
            <person name="Blin K."/>
            <person name="Weber T."/>
        </authorList>
    </citation>
    <scope>NUCLEOTIDE SEQUENCE [LARGE SCALE GENOMIC DNA]</scope>
    <source>
        <strain evidence="4 5">NBC_00319</strain>
    </source>
</reference>
<sequence>MKARVTPALALSIAAIGVVAGCSSGSDTASTTTTSTVVVSSTAAAPPRSTEDPGGGSGQAGGTTAPGGGPDAACRAGQLSGAVTADPDGGTAGATHSTITLTNTGSSTCTLTGYPGVSFVGDGNGTQLGAAARRDGSTATTVTVDPGRSASAALRIAQAGAVGGCDPVRADGLRIYPPDDRAAVFVRTTAYTACRSTTAQPLLTVGTLR</sequence>
<name>A0AAU4K624_9NOCA</name>
<evidence type="ECO:0000256" key="1">
    <source>
        <dbReference type="SAM" id="MobiDB-lite"/>
    </source>
</evidence>
<feature type="region of interest" description="Disordered" evidence="1">
    <location>
        <begin position="24"/>
        <end position="75"/>
    </location>
</feature>
<feature type="compositionally biased region" description="Low complexity" evidence="1">
    <location>
        <begin position="24"/>
        <end position="45"/>
    </location>
</feature>
<dbReference type="AlphaFoldDB" id="A0AAU4K624"/>
<evidence type="ECO:0000313" key="4">
    <source>
        <dbReference type="EMBL" id="WUM21516.1"/>
    </source>
</evidence>
<evidence type="ECO:0000259" key="3">
    <source>
        <dbReference type="Pfam" id="PF14016"/>
    </source>
</evidence>